<name>A0AAD1ZZ43_9LAMI</name>
<accession>A0AAD1ZZ43</accession>
<evidence type="ECO:0000313" key="2">
    <source>
        <dbReference type="Proteomes" id="UP000834106"/>
    </source>
</evidence>
<dbReference type="Proteomes" id="UP000834106">
    <property type="component" value="Chromosome 16"/>
</dbReference>
<evidence type="ECO:0000313" key="1">
    <source>
        <dbReference type="EMBL" id="CAI9778505.1"/>
    </source>
</evidence>
<dbReference type="EMBL" id="OU503051">
    <property type="protein sequence ID" value="CAI9778505.1"/>
    <property type="molecule type" value="Genomic_DNA"/>
</dbReference>
<reference evidence="1" key="1">
    <citation type="submission" date="2023-05" db="EMBL/GenBank/DDBJ databases">
        <authorList>
            <person name="Huff M."/>
        </authorList>
    </citation>
    <scope>NUCLEOTIDE SEQUENCE</scope>
</reference>
<keyword evidence="2" id="KW-1185">Reference proteome</keyword>
<organism evidence="1 2">
    <name type="scientific">Fraxinus pennsylvanica</name>
    <dbReference type="NCBI Taxonomy" id="56036"/>
    <lineage>
        <taxon>Eukaryota</taxon>
        <taxon>Viridiplantae</taxon>
        <taxon>Streptophyta</taxon>
        <taxon>Embryophyta</taxon>
        <taxon>Tracheophyta</taxon>
        <taxon>Spermatophyta</taxon>
        <taxon>Magnoliopsida</taxon>
        <taxon>eudicotyledons</taxon>
        <taxon>Gunneridae</taxon>
        <taxon>Pentapetalae</taxon>
        <taxon>asterids</taxon>
        <taxon>lamiids</taxon>
        <taxon>Lamiales</taxon>
        <taxon>Oleaceae</taxon>
        <taxon>Oleeae</taxon>
        <taxon>Fraxinus</taxon>
    </lineage>
</organism>
<proteinExistence type="predicted"/>
<dbReference type="AlphaFoldDB" id="A0AAD1ZZ43"/>
<gene>
    <name evidence="1" type="ORF">FPE_LOCUS25935</name>
</gene>
<protein>
    <submittedName>
        <fullName evidence="1">Uncharacterized protein</fullName>
    </submittedName>
</protein>
<sequence length="108" mass="12028">MPSSFCWIKPGNIGREKLDMFAPVADETAAVHECDAFEPGQFILLANGILSYNWNNLISREGREKLVESVDGEKEGKVHPSLRHLSCDAKQNLKPLEENFATSHCSLV</sequence>